<evidence type="ECO:0000313" key="2">
    <source>
        <dbReference type="EMBL" id="KAK8758482.1"/>
    </source>
</evidence>
<feature type="compositionally biased region" description="Low complexity" evidence="1">
    <location>
        <begin position="1"/>
        <end position="16"/>
    </location>
</feature>
<gene>
    <name evidence="2" type="ORF">V5799_003887</name>
</gene>
<reference evidence="2 3" key="1">
    <citation type="journal article" date="2023" name="Arcadia Sci">
        <title>De novo assembly of a long-read Amblyomma americanum tick genome.</title>
        <authorList>
            <person name="Chou S."/>
            <person name="Poskanzer K.E."/>
            <person name="Rollins M."/>
            <person name="Thuy-Boun P.S."/>
        </authorList>
    </citation>
    <scope>NUCLEOTIDE SEQUENCE [LARGE SCALE GENOMIC DNA]</scope>
    <source>
        <strain evidence="2">F_SG_1</strain>
        <tissue evidence="2">Salivary glands</tissue>
    </source>
</reference>
<feature type="region of interest" description="Disordered" evidence="1">
    <location>
        <begin position="1"/>
        <end position="23"/>
    </location>
</feature>
<evidence type="ECO:0000313" key="3">
    <source>
        <dbReference type="Proteomes" id="UP001321473"/>
    </source>
</evidence>
<name>A0AAQ4D7P2_AMBAM</name>
<evidence type="ECO:0000256" key="1">
    <source>
        <dbReference type="SAM" id="MobiDB-lite"/>
    </source>
</evidence>
<sequence>MVRGDSWGSVGNSGDSWGVGNGGNSWSVSGVAKAVASVANTIAKAVSGVATESAGGKSQEDAGTDLQTRFTGGCETEM</sequence>
<dbReference type="Proteomes" id="UP001321473">
    <property type="component" value="Unassembled WGS sequence"/>
</dbReference>
<organism evidence="2 3">
    <name type="scientific">Amblyomma americanum</name>
    <name type="common">Lone star tick</name>
    <dbReference type="NCBI Taxonomy" id="6943"/>
    <lineage>
        <taxon>Eukaryota</taxon>
        <taxon>Metazoa</taxon>
        <taxon>Ecdysozoa</taxon>
        <taxon>Arthropoda</taxon>
        <taxon>Chelicerata</taxon>
        <taxon>Arachnida</taxon>
        <taxon>Acari</taxon>
        <taxon>Parasitiformes</taxon>
        <taxon>Ixodida</taxon>
        <taxon>Ixodoidea</taxon>
        <taxon>Ixodidae</taxon>
        <taxon>Amblyomminae</taxon>
        <taxon>Amblyomma</taxon>
    </lineage>
</organism>
<accession>A0AAQ4D7P2</accession>
<proteinExistence type="predicted"/>
<protein>
    <submittedName>
        <fullName evidence="2">Uncharacterized protein</fullName>
    </submittedName>
</protein>
<feature type="region of interest" description="Disordered" evidence="1">
    <location>
        <begin position="48"/>
        <end position="78"/>
    </location>
</feature>
<comment type="caution">
    <text evidence="2">The sequence shown here is derived from an EMBL/GenBank/DDBJ whole genome shotgun (WGS) entry which is preliminary data.</text>
</comment>
<dbReference type="AlphaFoldDB" id="A0AAQ4D7P2"/>
<keyword evidence="3" id="KW-1185">Reference proteome</keyword>
<dbReference type="EMBL" id="JARKHS020034096">
    <property type="protein sequence ID" value="KAK8758482.1"/>
    <property type="molecule type" value="Genomic_DNA"/>
</dbReference>